<dbReference type="PROSITE" id="PS50157">
    <property type="entry name" value="ZINC_FINGER_C2H2_2"/>
    <property type="match status" value="3"/>
</dbReference>
<feature type="non-terminal residue" evidence="7">
    <location>
        <position position="1"/>
    </location>
</feature>
<sequence>GCGRSFKHATQKAIHVRKVHTGERPFTCEHEGCGRSFYSSGDLKAHGKTHSTTKPFECPECGKSMSSRNSLKVHIKALHTL</sequence>
<dbReference type="Gene3D" id="3.30.160.60">
    <property type="entry name" value="Classic Zinc Finger"/>
    <property type="match status" value="3"/>
</dbReference>
<dbReference type="GO" id="GO:0008270">
    <property type="term" value="F:zinc ion binding"/>
    <property type="evidence" value="ECO:0007669"/>
    <property type="project" value="UniProtKB-KW"/>
</dbReference>
<dbReference type="OrthoDB" id="1750190at2759"/>
<dbReference type="FunFam" id="3.30.160.60:FF:000100">
    <property type="entry name" value="Zinc finger 45-like"/>
    <property type="match status" value="1"/>
</dbReference>
<dbReference type="PANTHER" id="PTHR19818:SF139">
    <property type="entry name" value="PAIR-RULE PROTEIN ODD-PAIRED"/>
    <property type="match status" value="1"/>
</dbReference>
<dbReference type="InterPro" id="IPR036236">
    <property type="entry name" value="Znf_C2H2_sf"/>
</dbReference>
<name>C1MRS3_MICPC</name>
<feature type="domain" description="C2H2-type" evidence="6">
    <location>
        <begin position="56"/>
        <end position="81"/>
    </location>
</feature>
<accession>C1MRS3</accession>
<keyword evidence="4" id="KW-0862">Zinc</keyword>
<dbReference type="GO" id="GO:0045944">
    <property type="term" value="P:positive regulation of transcription by RNA polymerase II"/>
    <property type="evidence" value="ECO:0007669"/>
    <property type="project" value="UniProtKB-ARBA"/>
</dbReference>
<dbReference type="GO" id="GO:0000981">
    <property type="term" value="F:DNA-binding transcription factor activity, RNA polymerase II-specific"/>
    <property type="evidence" value="ECO:0007669"/>
    <property type="project" value="TreeGrafter"/>
</dbReference>
<feature type="non-terminal residue" evidence="7">
    <location>
        <position position="81"/>
    </location>
</feature>
<gene>
    <name evidence="7" type="ORF">MICPUCDRAFT_8371</name>
</gene>
<protein>
    <submittedName>
        <fullName evidence="7">Predicted protein</fullName>
    </submittedName>
</protein>
<evidence type="ECO:0000256" key="2">
    <source>
        <dbReference type="ARBA" id="ARBA00022737"/>
    </source>
</evidence>
<evidence type="ECO:0000259" key="6">
    <source>
        <dbReference type="PROSITE" id="PS50157"/>
    </source>
</evidence>
<dbReference type="KEGG" id="mpp:MICPUCDRAFT_8371"/>
<feature type="domain" description="C2H2-type" evidence="6">
    <location>
        <begin position="26"/>
        <end position="55"/>
    </location>
</feature>
<evidence type="ECO:0000256" key="5">
    <source>
        <dbReference type="PROSITE-ProRule" id="PRU00042"/>
    </source>
</evidence>
<evidence type="ECO:0000256" key="3">
    <source>
        <dbReference type="ARBA" id="ARBA00022771"/>
    </source>
</evidence>
<reference evidence="7 8" key="1">
    <citation type="journal article" date="2009" name="Science">
        <title>Green evolution and dynamic adaptations revealed by genomes of the marine picoeukaryotes Micromonas.</title>
        <authorList>
            <person name="Worden A.Z."/>
            <person name="Lee J.H."/>
            <person name="Mock T."/>
            <person name="Rouze P."/>
            <person name="Simmons M.P."/>
            <person name="Aerts A.L."/>
            <person name="Allen A.E."/>
            <person name="Cuvelier M.L."/>
            <person name="Derelle E."/>
            <person name="Everett M.V."/>
            <person name="Foulon E."/>
            <person name="Grimwood J."/>
            <person name="Gundlach H."/>
            <person name="Henrissat B."/>
            <person name="Napoli C."/>
            <person name="McDonald S.M."/>
            <person name="Parker M.S."/>
            <person name="Rombauts S."/>
            <person name="Salamov A."/>
            <person name="Von Dassow P."/>
            <person name="Badger J.H."/>
            <person name="Coutinho P.M."/>
            <person name="Demir E."/>
            <person name="Dubchak I."/>
            <person name="Gentemann C."/>
            <person name="Eikrem W."/>
            <person name="Gready J.E."/>
            <person name="John U."/>
            <person name="Lanier W."/>
            <person name="Lindquist E.A."/>
            <person name="Lucas S."/>
            <person name="Mayer K.F."/>
            <person name="Moreau H."/>
            <person name="Not F."/>
            <person name="Otillar R."/>
            <person name="Panaud O."/>
            <person name="Pangilinan J."/>
            <person name="Paulsen I."/>
            <person name="Piegu B."/>
            <person name="Poliakov A."/>
            <person name="Robbens S."/>
            <person name="Schmutz J."/>
            <person name="Toulza E."/>
            <person name="Wyss T."/>
            <person name="Zelensky A."/>
            <person name="Zhou K."/>
            <person name="Armbrust E.V."/>
            <person name="Bhattacharya D."/>
            <person name="Goodenough U.W."/>
            <person name="Van de Peer Y."/>
            <person name="Grigoriev I.V."/>
        </authorList>
    </citation>
    <scope>NUCLEOTIDE SEQUENCE [LARGE SCALE GENOMIC DNA]</scope>
    <source>
        <strain evidence="7 8">CCMP1545</strain>
    </source>
</reference>
<organism evidence="8">
    <name type="scientific">Micromonas pusilla (strain CCMP1545)</name>
    <name type="common">Picoplanktonic green alga</name>
    <dbReference type="NCBI Taxonomy" id="564608"/>
    <lineage>
        <taxon>Eukaryota</taxon>
        <taxon>Viridiplantae</taxon>
        <taxon>Chlorophyta</taxon>
        <taxon>Mamiellophyceae</taxon>
        <taxon>Mamiellales</taxon>
        <taxon>Mamiellaceae</taxon>
        <taxon>Micromonas</taxon>
    </lineage>
</organism>
<evidence type="ECO:0000256" key="4">
    <source>
        <dbReference type="ARBA" id="ARBA00022833"/>
    </source>
</evidence>
<keyword evidence="1" id="KW-0479">Metal-binding</keyword>
<dbReference type="RefSeq" id="XP_003058558.1">
    <property type="nucleotide sequence ID" value="XM_003058512.1"/>
</dbReference>
<dbReference type="PROSITE" id="PS00028">
    <property type="entry name" value="ZINC_FINGER_C2H2_1"/>
    <property type="match status" value="2"/>
</dbReference>
<dbReference type="Pfam" id="PF00096">
    <property type="entry name" value="zf-C2H2"/>
    <property type="match status" value="2"/>
</dbReference>
<dbReference type="SMART" id="SM00355">
    <property type="entry name" value="ZnF_C2H2"/>
    <property type="match status" value="3"/>
</dbReference>
<proteinExistence type="predicted"/>
<dbReference type="InterPro" id="IPR050329">
    <property type="entry name" value="GLI_C2H2-zinc-finger"/>
</dbReference>
<dbReference type="SUPFAM" id="SSF57667">
    <property type="entry name" value="beta-beta-alpha zinc fingers"/>
    <property type="match status" value="1"/>
</dbReference>
<dbReference type="GO" id="GO:0000978">
    <property type="term" value="F:RNA polymerase II cis-regulatory region sequence-specific DNA binding"/>
    <property type="evidence" value="ECO:0007669"/>
    <property type="project" value="TreeGrafter"/>
</dbReference>
<dbReference type="eggNOG" id="KOG1721">
    <property type="taxonomic scope" value="Eukaryota"/>
</dbReference>
<dbReference type="PANTHER" id="PTHR19818">
    <property type="entry name" value="ZINC FINGER PROTEIN ZIC AND GLI"/>
    <property type="match status" value="1"/>
</dbReference>
<dbReference type="EMBL" id="GG663739">
    <property type="protein sequence ID" value="EEH57013.1"/>
    <property type="molecule type" value="Genomic_DNA"/>
</dbReference>
<dbReference type="STRING" id="564608.C1MRS3"/>
<keyword evidence="8" id="KW-1185">Reference proteome</keyword>
<evidence type="ECO:0000256" key="1">
    <source>
        <dbReference type="ARBA" id="ARBA00022723"/>
    </source>
</evidence>
<dbReference type="GO" id="GO:0005634">
    <property type="term" value="C:nucleus"/>
    <property type="evidence" value="ECO:0007669"/>
    <property type="project" value="UniProtKB-ARBA"/>
</dbReference>
<keyword evidence="3 5" id="KW-0863">Zinc-finger</keyword>
<dbReference type="FunFam" id="3.30.160.60:FF:000125">
    <property type="entry name" value="Putative zinc finger protein 143"/>
    <property type="match status" value="1"/>
</dbReference>
<dbReference type="Proteomes" id="UP000001876">
    <property type="component" value="Unassembled WGS sequence"/>
</dbReference>
<evidence type="ECO:0000313" key="8">
    <source>
        <dbReference type="Proteomes" id="UP000001876"/>
    </source>
</evidence>
<dbReference type="AlphaFoldDB" id="C1MRS3"/>
<evidence type="ECO:0000313" key="7">
    <source>
        <dbReference type="EMBL" id="EEH57013.1"/>
    </source>
</evidence>
<keyword evidence="2" id="KW-0677">Repeat</keyword>
<dbReference type="GeneID" id="9684364"/>
<feature type="domain" description="C2H2-type" evidence="6">
    <location>
        <begin position="1"/>
        <end position="25"/>
    </location>
</feature>
<dbReference type="InterPro" id="IPR013087">
    <property type="entry name" value="Znf_C2H2_type"/>
</dbReference>